<dbReference type="EMBL" id="CP021109">
    <property type="protein sequence ID" value="ARP87533.1"/>
    <property type="molecule type" value="Genomic_DNA"/>
</dbReference>
<dbReference type="GO" id="GO:0016747">
    <property type="term" value="F:acyltransferase activity, transferring groups other than amino-acyl groups"/>
    <property type="evidence" value="ECO:0007669"/>
    <property type="project" value="InterPro"/>
</dbReference>
<dbReference type="InterPro" id="IPR000182">
    <property type="entry name" value="GNAT_dom"/>
</dbReference>
<dbReference type="InterPro" id="IPR016181">
    <property type="entry name" value="Acyl_CoA_acyltransferase"/>
</dbReference>
<evidence type="ECO:0000259" key="3">
    <source>
        <dbReference type="PROSITE" id="PS51186"/>
    </source>
</evidence>
<evidence type="ECO:0000313" key="5">
    <source>
        <dbReference type="Proteomes" id="UP000194139"/>
    </source>
</evidence>
<dbReference type="InterPro" id="IPR050832">
    <property type="entry name" value="Bact_Acetyltransf"/>
</dbReference>
<evidence type="ECO:0000256" key="2">
    <source>
        <dbReference type="ARBA" id="ARBA00023315"/>
    </source>
</evidence>
<protein>
    <submittedName>
        <fullName evidence="4">GNAT family N-acetyltransferase</fullName>
    </submittedName>
</protein>
<organism evidence="4 5">
    <name type="scientific">Bordetella genomosp. 9</name>
    <dbReference type="NCBI Taxonomy" id="1416803"/>
    <lineage>
        <taxon>Bacteria</taxon>
        <taxon>Pseudomonadati</taxon>
        <taxon>Pseudomonadota</taxon>
        <taxon>Betaproteobacteria</taxon>
        <taxon>Burkholderiales</taxon>
        <taxon>Alcaligenaceae</taxon>
        <taxon>Bordetella</taxon>
    </lineage>
</organism>
<name>A0A1W6Z3Y2_9BORD</name>
<keyword evidence="5" id="KW-1185">Reference proteome</keyword>
<dbReference type="CDD" id="cd04301">
    <property type="entry name" value="NAT_SF"/>
    <property type="match status" value="1"/>
</dbReference>
<sequence>MRRPADCRALPRACTISAFRAAAAAAAACRRPHVRRLSVTLTIRPIEPQDEARWRCLWDGYTRFYEREPDETLTRHTWARIMDPHAPVHAIVAVEDATVIGIANYILHENTSTLTPVCYLQDLYVDPDARAQGVGKQLIDWLIAEMKTRGWSRLYWNTKENNYRARGLYDKYTPHSGFVRYVVPNEDL</sequence>
<dbReference type="PANTHER" id="PTHR43877:SF2">
    <property type="entry name" value="AMINOALKYLPHOSPHONATE N-ACETYLTRANSFERASE-RELATED"/>
    <property type="match status" value="1"/>
</dbReference>
<proteinExistence type="predicted"/>
<evidence type="ECO:0000256" key="1">
    <source>
        <dbReference type="ARBA" id="ARBA00022679"/>
    </source>
</evidence>
<reference evidence="4 5" key="1">
    <citation type="submission" date="2017-05" db="EMBL/GenBank/DDBJ databases">
        <title>Complete and WGS of Bordetella genogroups.</title>
        <authorList>
            <person name="Spilker T."/>
            <person name="LiPuma J."/>
        </authorList>
    </citation>
    <scope>NUCLEOTIDE SEQUENCE [LARGE SCALE GENOMIC DNA]</scope>
    <source>
        <strain evidence="4 5">AU17164</strain>
    </source>
</reference>
<evidence type="ECO:0000313" key="4">
    <source>
        <dbReference type="EMBL" id="ARP87533.1"/>
    </source>
</evidence>
<dbReference type="PROSITE" id="PS51186">
    <property type="entry name" value="GNAT"/>
    <property type="match status" value="1"/>
</dbReference>
<gene>
    <name evidence="4" type="ORF">CAL13_15960</name>
</gene>
<dbReference type="SUPFAM" id="SSF55729">
    <property type="entry name" value="Acyl-CoA N-acyltransferases (Nat)"/>
    <property type="match status" value="1"/>
</dbReference>
<dbReference type="AlphaFoldDB" id="A0A1W6Z3Y2"/>
<feature type="domain" description="N-acetyltransferase" evidence="3">
    <location>
        <begin position="41"/>
        <end position="188"/>
    </location>
</feature>
<dbReference type="PANTHER" id="PTHR43877">
    <property type="entry name" value="AMINOALKYLPHOSPHONATE N-ACETYLTRANSFERASE-RELATED-RELATED"/>
    <property type="match status" value="1"/>
</dbReference>
<dbReference type="Proteomes" id="UP000194139">
    <property type="component" value="Chromosome"/>
</dbReference>
<accession>A0A1W6Z3Y2</accession>
<keyword evidence="2" id="KW-0012">Acyltransferase</keyword>
<dbReference type="Pfam" id="PF00583">
    <property type="entry name" value="Acetyltransf_1"/>
    <property type="match status" value="1"/>
</dbReference>
<dbReference type="Gene3D" id="3.40.630.30">
    <property type="match status" value="1"/>
</dbReference>
<keyword evidence="1 4" id="KW-0808">Transferase</keyword>